<dbReference type="Gene3D" id="1.20.1250.20">
    <property type="entry name" value="MFS general substrate transporter like domains"/>
    <property type="match status" value="1"/>
</dbReference>
<dbReference type="PROSITE" id="PS50850">
    <property type="entry name" value="MFS"/>
    <property type="match status" value="1"/>
</dbReference>
<dbReference type="RefSeq" id="WP_316973091.1">
    <property type="nucleotide sequence ID" value="NZ_JAWIIJ010000003.1"/>
</dbReference>
<dbReference type="EMBL" id="JAWIIJ010000003">
    <property type="protein sequence ID" value="MDV2078298.1"/>
    <property type="molecule type" value="Genomic_DNA"/>
</dbReference>
<keyword evidence="9" id="KW-1185">Reference proteome</keyword>
<feature type="transmembrane region" description="Helical" evidence="6">
    <location>
        <begin position="374"/>
        <end position="393"/>
    </location>
</feature>
<evidence type="ECO:0000313" key="8">
    <source>
        <dbReference type="EMBL" id="MDV2078298.1"/>
    </source>
</evidence>
<feature type="transmembrane region" description="Helical" evidence="6">
    <location>
        <begin position="140"/>
        <end position="161"/>
    </location>
</feature>
<feature type="transmembrane region" description="Helical" evidence="6">
    <location>
        <begin position="77"/>
        <end position="97"/>
    </location>
</feature>
<proteinExistence type="predicted"/>
<evidence type="ECO:0000259" key="7">
    <source>
        <dbReference type="PROSITE" id="PS50850"/>
    </source>
</evidence>
<dbReference type="SUPFAM" id="SSF103473">
    <property type="entry name" value="MFS general substrate transporter"/>
    <property type="match status" value="1"/>
</dbReference>
<name>A0ABU3VVK1_9GAMM</name>
<keyword evidence="5 6" id="KW-0472">Membrane</keyword>
<reference evidence="8 9" key="1">
    <citation type="submission" date="2023-10" db="EMBL/GenBank/DDBJ databases">
        <title>Characteristics and mechanism of a salt-tolerant marine origin heterotrophic nitrifying- aerobic denitrifying bacteria Marinobacter xestospongiae HN1.</title>
        <authorList>
            <person name="Qi R."/>
        </authorList>
    </citation>
    <scope>NUCLEOTIDE SEQUENCE [LARGE SCALE GENOMIC DNA]</scope>
    <source>
        <strain evidence="8 9">HN1</strain>
    </source>
</reference>
<gene>
    <name evidence="8" type="ORF">RYS15_06355</name>
</gene>
<keyword evidence="3 6" id="KW-0812">Transmembrane</keyword>
<dbReference type="PANTHER" id="PTHR12778">
    <property type="entry name" value="SOLUTE CARRIER FAMILY 33 ACETYL-COA TRANSPORTER -RELATED"/>
    <property type="match status" value="1"/>
</dbReference>
<organism evidence="8 9">
    <name type="scientific">Marinobacter xestospongiae</name>
    <dbReference type="NCBI Taxonomy" id="994319"/>
    <lineage>
        <taxon>Bacteria</taxon>
        <taxon>Pseudomonadati</taxon>
        <taxon>Pseudomonadota</taxon>
        <taxon>Gammaproteobacteria</taxon>
        <taxon>Pseudomonadales</taxon>
        <taxon>Marinobacteraceae</taxon>
        <taxon>Marinobacter</taxon>
    </lineage>
</organism>
<sequence>MSGGHWRFQLLVGWLNLVLTAPVIYLYIGLPLVMRAEGWSGTEIGLFQLAGLPAVIKFLLATPIDRFGAGRDHYRRWSLVLILGYGLGLLALAALAIDRSSWGLLFTTALITSLLGTWADIPINALAIRRLPPGERWRAGAIRSAATSLGAILGGGVMLLVHSQLGWAWPFLLLTGGLALGAMGLLWLTPTADHSGGSPQSVAATTWASWRGYFQSPVRRAWCLLVALYFPFIGAAWVYLKPLLLDHGLAADRIAAVVGIAGGALAALASLAAARLVARIGTAWALPLLAATGLLATLALLIATRLAHPELLQGAALLVALAMGAAAGVMFGLMMHHTRPGWTALDYGLQSSVFSLSRIVVPMLAGLVLDAGGYSGLLLALAAGLALVVVLSWRLGARVSPGVTAP</sequence>
<feature type="transmembrane region" description="Helical" evidence="6">
    <location>
        <begin position="103"/>
        <end position="128"/>
    </location>
</feature>
<feature type="transmembrane region" description="Helical" evidence="6">
    <location>
        <begin position="12"/>
        <end position="34"/>
    </location>
</feature>
<feature type="transmembrane region" description="Helical" evidence="6">
    <location>
        <begin position="254"/>
        <end position="277"/>
    </location>
</feature>
<feature type="transmembrane region" description="Helical" evidence="6">
    <location>
        <begin position="347"/>
        <end position="368"/>
    </location>
</feature>
<dbReference type="Proteomes" id="UP001269819">
    <property type="component" value="Unassembled WGS sequence"/>
</dbReference>
<evidence type="ECO:0000313" key="9">
    <source>
        <dbReference type="Proteomes" id="UP001269819"/>
    </source>
</evidence>
<feature type="transmembrane region" description="Helical" evidence="6">
    <location>
        <begin position="284"/>
        <end position="303"/>
    </location>
</feature>
<comment type="subcellular location">
    <subcellularLocation>
        <location evidence="1">Membrane</location>
        <topology evidence="1">Multi-pass membrane protein</topology>
    </subcellularLocation>
</comment>
<feature type="transmembrane region" description="Helical" evidence="6">
    <location>
        <begin position="167"/>
        <end position="188"/>
    </location>
</feature>
<evidence type="ECO:0000256" key="1">
    <source>
        <dbReference type="ARBA" id="ARBA00004141"/>
    </source>
</evidence>
<comment type="caution">
    <text evidence="8">The sequence shown here is derived from an EMBL/GenBank/DDBJ whole genome shotgun (WGS) entry which is preliminary data.</text>
</comment>
<dbReference type="InterPro" id="IPR011701">
    <property type="entry name" value="MFS"/>
</dbReference>
<protein>
    <submittedName>
        <fullName evidence="8">MFS transporter</fullName>
    </submittedName>
</protein>
<feature type="transmembrane region" description="Helical" evidence="6">
    <location>
        <begin position="221"/>
        <end position="239"/>
    </location>
</feature>
<evidence type="ECO:0000256" key="2">
    <source>
        <dbReference type="ARBA" id="ARBA00022448"/>
    </source>
</evidence>
<accession>A0ABU3VVK1</accession>
<evidence type="ECO:0000256" key="3">
    <source>
        <dbReference type="ARBA" id="ARBA00022692"/>
    </source>
</evidence>
<feature type="domain" description="Major facilitator superfamily (MFS) profile" evidence="7">
    <location>
        <begin position="1"/>
        <end position="400"/>
    </location>
</feature>
<evidence type="ECO:0000256" key="4">
    <source>
        <dbReference type="ARBA" id="ARBA00022989"/>
    </source>
</evidence>
<feature type="transmembrane region" description="Helical" evidence="6">
    <location>
        <begin position="315"/>
        <end position="335"/>
    </location>
</feature>
<feature type="transmembrane region" description="Helical" evidence="6">
    <location>
        <begin position="46"/>
        <end position="65"/>
    </location>
</feature>
<keyword evidence="4 6" id="KW-1133">Transmembrane helix</keyword>
<keyword evidence="2" id="KW-0813">Transport</keyword>
<dbReference type="InterPro" id="IPR020846">
    <property type="entry name" value="MFS_dom"/>
</dbReference>
<dbReference type="InterPro" id="IPR036259">
    <property type="entry name" value="MFS_trans_sf"/>
</dbReference>
<dbReference type="PANTHER" id="PTHR12778:SF10">
    <property type="entry name" value="MAJOR FACILITATOR SUPERFAMILY DOMAIN-CONTAINING PROTEIN 3"/>
    <property type="match status" value="1"/>
</dbReference>
<evidence type="ECO:0000256" key="5">
    <source>
        <dbReference type="ARBA" id="ARBA00023136"/>
    </source>
</evidence>
<dbReference type="Pfam" id="PF07690">
    <property type="entry name" value="MFS_1"/>
    <property type="match status" value="1"/>
</dbReference>
<dbReference type="InterPro" id="IPR004752">
    <property type="entry name" value="AmpG_permease/AT-1"/>
</dbReference>
<evidence type="ECO:0000256" key="6">
    <source>
        <dbReference type="SAM" id="Phobius"/>
    </source>
</evidence>